<keyword evidence="2" id="KW-0560">Oxidoreductase</keyword>
<evidence type="ECO:0000313" key="3">
    <source>
        <dbReference type="EMBL" id="SDJ73523.1"/>
    </source>
</evidence>
<sequence length="239" mass="25619">MSHPTIATATVAACFSVTAQSLIQQLVAQGTRIVGFGRPGDEARARELESRYPDQVQVLLGDLTDQAQCQQLVNQAERHLGGRIDAHYHCCGVYSWNTWQQVSADEVARLHQANFTTAWTLARPLLASMKRGGGGNLMFISARDTRRSIGAGFGPYMASKLALNGLVESLAAEAGADGIQVNAVLPTIIDTQVNRAAMPQVDPAEWIAPDQLASLMIDLTRPGRPNLTGALIPVNGAMM</sequence>
<protein>
    <submittedName>
        <fullName evidence="3">NAD(P)-dependent dehydrogenase, short-chain alcohol dehydrogenase family</fullName>
    </submittedName>
</protein>
<dbReference type="Gene3D" id="3.40.50.720">
    <property type="entry name" value="NAD(P)-binding Rossmann-like Domain"/>
    <property type="match status" value="1"/>
</dbReference>
<dbReference type="InterPro" id="IPR036291">
    <property type="entry name" value="NAD(P)-bd_dom_sf"/>
</dbReference>
<dbReference type="CDD" id="cd05233">
    <property type="entry name" value="SDR_c"/>
    <property type="match status" value="1"/>
</dbReference>
<evidence type="ECO:0000313" key="4">
    <source>
        <dbReference type="Proteomes" id="UP000199527"/>
    </source>
</evidence>
<evidence type="ECO:0000256" key="2">
    <source>
        <dbReference type="ARBA" id="ARBA00023002"/>
    </source>
</evidence>
<name>A0A1G8W5X4_9GAMM</name>
<dbReference type="AlphaFoldDB" id="A0A1G8W5X4"/>
<comment type="similarity">
    <text evidence="1">Belongs to the short-chain dehydrogenases/reductases (SDR) family.</text>
</comment>
<gene>
    <name evidence="3" type="ORF">SAMN04488540_112104</name>
</gene>
<proteinExistence type="inferred from homology"/>
<organism evidence="3 4">
    <name type="scientific">Ferrimonas sediminum</name>
    <dbReference type="NCBI Taxonomy" id="718193"/>
    <lineage>
        <taxon>Bacteria</taxon>
        <taxon>Pseudomonadati</taxon>
        <taxon>Pseudomonadota</taxon>
        <taxon>Gammaproteobacteria</taxon>
        <taxon>Alteromonadales</taxon>
        <taxon>Ferrimonadaceae</taxon>
        <taxon>Ferrimonas</taxon>
    </lineage>
</organism>
<dbReference type="SUPFAM" id="SSF51735">
    <property type="entry name" value="NAD(P)-binding Rossmann-fold domains"/>
    <property type="match status" value="1"/>
</dbReference>
<dbReference type="InterPro" id="IPR051122">
    <property type="entry name" value="SDR_DHRS6-like"/>
</dbReference>
<dbReference type="Proteomes" id="UP000199527">
    <property type="component" value="Unassembled WGS sequence"/>
</dbReference>
<dbReference type="GO" id="GO:0016491">
    <property type="term" value="F:oxidoreductase activity"/>
    <property type="evidence" value="ECO:0007669"/>
    <property type="project" value="UniProtKB-KW"/>
</dbReference>
<accession>A0A1G8W5X4</accession>
<dbReference type="PANTHER" id="PTHR43477">
    <property type="entry name" value="DIHYDROANTICAPSIN 7-DEHYDROGENASE"/>
    <property type="match status" value="1"/>
</dbReference>
<dbReference type="Pfam" id="PF00106">
    <property type="entry name" value="adh_short"/>
    <property type="match status" value="1"/>
</dbReference>
<dbReference type="EMBL" id="FNEM01000012">
    <property type="protein sequence ID" value="SDJ73523.1"/>
    <property type="molecule type" value="Genomic_DNA"/>
</dbReference>
<dbReference type="PANTHER" id="PTHR43477:SF1">
    <property type="entry name" value="DIHYDROANTICAPSIN 7-DEHYDROGENASE"/>
    <property type="match status" value="1"/>
</dbReference>
<evidence type="ECO:0000256" key="1">
    <source>
        <dbReference type="ARBA" id="ARBA00006484"/>
    </source>
</evidence>
<dbReference type="OrthoDB" id="118015at2"/>
<reference evidence="4" key="1">
    <citation type="submission" date="2016-10" db="EMBL/GenBank/DDBJ databases">
        <authorList>
            <person name="Varghese N."/>
            <person name="Submissions S."/>
        </authorList>
    </citation>
    <scope>NUCLEOTIDE SEQUENCE [LARGE SCALE GENOMIC DNA]</scope>
    <source>
        <strain evidence="4">DSM 23317</strain>
    </source>
</reference>
<dbReference type="RefSeq" id="WP_090366384.1">
    <property type="nucleotide sequence ID" value="NZ_FNEM01000012.1"/>
</dbReference>
<keyword evidence="4" id="KW-1185">Reference proteome</keyword>
<dbReference type="PRINTS" id="PR00081">
    <property type="entry name" value="GDHRDH"/>
</dbReference>
<dbReference type="InterPro" id="IPR002347">
    <property type="entry name" value="SDR_fam"/>
</dbReference>